<dbReference type="Proteomes" id="UP000187209">
    <property type="component" value="Unassembled WGS sequence"/>
</dbReference>
<keyword evidence="5" id="KW-1185">Reference proteome</keyword>
<dbReference type="InterPro" id="IPR002656">
    <property type="entry name" value="Acyl_transf_3_dom"/>
</dbReference>
<feature type="transmembrane region" description="Helical" evidence="1">
    <location>
        <begin position="564"/>
        <end position="584"/>
    </location>
</feature>
<dbReference type="PANTHER" id="PTHR11161:SF0">
    <property type="entry name" value="O-ACYLTRANSFERASE LIKE PROTEIN"/>
    <property type="match status" value="1"/>
</dbReference>
<feature type="domain" description="Acyltransferase 3" evidence="3">
    <location>
        <begin position="215"/>
        <end position="624"/>
    </location>
</feature>
<gene>
    <name evidence="4" type="ORF">SteCoe_6392</name>
</gene>
<dbReference type="InterPro" id="IPR052728">
    <property type="entry name" value="O2_lipid_transport_reg"/>
</dbReference>
<feature type="transmembrane region" description="Helical" evidence="1">
    <location>
        <begin position="256"/>
        <end position="282"/>
    </location>
</feature>
<feature type="transmembrane region" description="Helical" evidence="1">
    <location>
        <begin position="303"/>
        <end position="321"/>
    </location>
</feature>
<feature type="transmembrane region" description="Helical" evidence="1">
    <location>
        <begin position="395"/>
        <end position="416"/>
    </location>
</feature>
<accession>A0A1R2CQ43</accession>
<evidence type="ECO:0000313" key="4">
    <source>
        <dbReference type="EMBL" id="OMJ91128.1"/>
    </source>
</evidence>
<keyword evidence="1" id="KW-0472">Membrane</keyword>
<feature type="transmembrane region" description="Helical" evidence="1">
    <location>
        <begin position="214"/>
        <end position="236"/>
    </location>
</feature>
<dbReference type="AlphaFoldDB" id="A0A1R2CQ43"/>
<name>A0A1R2CQ43_9CILI</name>
<keyword evidence="2" id="KW-0732">Signal</keyword>
<evidence type="ECO:0000259" key="3">
    <source>
        <dbReference type="Pfam" id="PF01757"/>
    </source>
</evidence>
<feature type="signal peptide" evidence="2">
    <location>
        <begin position="1"/>
        <end position="19"/>
    </location>
</feature>
<comment type="caution">
    <text evidence="4">The sequence shown here is derived from an EMBL/GenBank/DDBJ whole genome shotgun (WGS) entry which is preliminary data.</text>
</comment>
<dbReference type="EMBL" id="MPUH01000088">
    <property type="protein sequence ID" value="OMJ91128.1"/>
    <property type="molecule type" value="Genomic_DNA"/>
</dbReference>
<feature type="transmembrane region" description="Helical" evidence="1">
    <location>
        <begin position="487"/>
        <end position="507"/>
    </location>
</feature>
<protein>
    <recommendedName>
        <fullName evidence="3">Acyltransferase 3 domain-containing protein</fullName>
    </recommendedName>
</protein>
<sequence>MNYWIRGFILLQIIIFTLSSCLSELQEIVKSIGSPLFSSNYSTMLQYSGMRLNDLGCFYSCNKLQEAKYSFTIASVSPFMVQSMCSPEICTTKDYDEFFNQSTLEQIIFVHPLAVKINDISNIQGMKYGQVVFPVDYQKEHYAHYSSGALAMIVFVSLLFALLISSSVVDYYAKSEFKENKLGKILVCFSILENGKKLLTVRMRSPIVRENLEILNFVRVLSIGWVVLGHTTMFGMTVPVLSDYNNALTEFKRSEFLVSLGACNAVDTFFFMSGLLVTYLFLEEIVKTPNLYILKSGLALVHRYLRITPLYMFCLLFFWSLQKYLGSGPTNVYIDELFHGDCPDYWYSNLLYINNFIPNGRGSGCVEVGWYLANDMQFFIVSVFALLLYSRVNRLLGWVFVLISCFIGCLSAGMIAQKYDLNAIVFAVDRFREYLEYFYTKPYVRIAPYALGMAAGFMVYNMKHFRENGKPYDKVAQFFQNSLENKIVRITVFVFGILFINVILFAMNDTYQEPGNSLNFPKWSNKANYIFLGVQRLVYGLGIAFTLIPLLMGHFTSLAKIMELNIWGILAKLNFSIYLIHLPIMEIVWKSQRAALAYSIYGNLQFAIYFFILTSFFALVVVLSVEMPASNLEKLLFAPPRKAEKDETKVIEELKSKKTLIIV</sequence>
<feature type="transmembrane region" description="Helical" evidence="1">
    <location>
        <begin position="604"/>
        <end position="625"/>
    </location>
</feature>
<dbReference type="OrthoDB" id="295273at2759"/>
<dbReference type="PROSITE" id="PS51257">
    <property type="entry name" value="PROKAR_LIPOPROTEIN"/>
    <property type="match status" value="1"/>
</dbReference>
<reference evidence="4 5" key="1">
    <citation type="submission" date="2016-11" db="EMBL/GenBank/DDBJ databases">
        <title>The macronuclear genome of Stentor coeruleus: a giant cell with tiny introns.</title>
        <authorList>
            <person name="Slabodnick M."/>
            <person name="Ruby J.G."/>
            <person name="Reiff S.B."/>
            <person name="Swart E.C."/>
            <person name="Gosai S."/>
            <person name="Prabakaran S."/>
            <person name="Witkowska E."/>
            <person name="Larue G.E."/>
            <person name="Fisher S."/>
            <person name="Freeman R.M."/>
            <person name="Gunawardena J."/>
            <person name="Chu W."/>
            <person name="Stover N.A."/>
            <person name="Gregory B.D."/>
            <person name="Nowacki M."/>
            <person name="Derisi J."/>
            <person name="Roy S.W."/>
            <person name="Marshall W.F."/>
            <person name="Sood P."/>
        </authorList>
    </citation>
    <scope>NUCLEOTIDE SEQUENCE [LARGE SCALE GENOMIC DNA]</scope>
    <source>
        <strain evidence="4">WM001</strain>
    </source>
</reference>
<dbReference type="PANTHER" id="PTHR11161">
    <property type="entry name" value="O-ACYLTRANSFERASE"/>
    <property type="match status" value="1"/>
</dbReference>
<organism evidence="4 5">
    <name type="scientific">Stentor coeruleus</name>
    <dbReference type="NCBI Taxonomy" id="5963"/>
    <lineage>
        <taxon>Eukaryota</taxon>
        <taxon>Sar</taxon>
        <taxon>Alveolata</taxon>
        <taxon>Ciliophora</taxon>
        <taxon>Postciliodesmatophora</taxon>
        <taxon>Heterotrichea</taxon>
        <taxon>Heterotrichida</taxon>
        <taxon>Stentoridae</taxon>
        <taxon>Stentor</taxon>
    </lineage>
</organism>
<feature type="transmembrane region" description="Helical" evidence="1">
    <location>
        <begin position="149"/>
        <end position="173"/>
    </location>
</feature>
<feature type="transmembrane region" description="Helical" evidence="1">
    <location>
        <begin position="442"/>
        <end position="460"/>
    </location>
</feature>
<dbReference type="GO" id="GO:0016747">
    <property type="term" value="F:acyltransferase activity, transferring groups other than amino-acyl groups"/>
    <property type="evidence" value="ECO:0007669"/>
    <property type="project" value="InterPro"/>
</dbReference>
<feature type="transmembrane region" description="Helical" evidence="1">
    <location>
        <begin position="527"/>
        <end position="552"/>
    </location>
</feature>
<feature type="chain" id="PRO_5013045605" description="Acyltransferase 3 domain-containing protein" evidence="2">
    <location>
        <begin position="20"/>
        <end position="663"/>
    </location>
</feature>
<proteinExistence type="predicted"/>
<evidence type="ECO:0000313" key="5">
    <source>
        <dbReference type="Proteomes" id="UP000187209"/>
    </source>
</evidence>
<evidence type="ECO:0000256" key="1">
    <source>
        <dbReference type="SAM" id="Phobius"/>
    </source>
</evidence>
<evidence type="ECO:0000256" key="2">
    <source>
        <dbReference type="SAM" id="SignalP"/>
    </source>
</evidence>
<feature type="transmembrane region" description="Helical" evidence="1">
    <location>
        <begin position="368"/>
        <end position="388"/>
    </location>
</feature>
<dbReference type="Pfam" id="PF01757">
    <property type="entry name" value="Acyl_transf_3"/>
    <property type="match status" value="1"/>
</dbReference>
<keyword evidence="1" id="KW-0812">Transmembrane</keyword>
<keyword evidence="1" id="KW-1133">Transmembrane helix</keyword>